<feature type="transmembrane region" description="Helical" evidence="10">
    <location>
        <begin position="427"/>
        <end position="446"/>
    </location>
</feature>
<dbReference type="Gene3D" id="3.40.50.300">
    <property type="entry name" value="P-loop containing nucleotide triphosphate hydrolases"/>
    <property type="match status" value="1"/>
</dbReference>
<keyword evidence="5" id="KW-0067">ATP-binding</keyword>
<evidence type="ECO:0000256" key="6">
    <source>
        <dbReference type="ARBA" id="ARBA00022989"/>
    </source>
</evidence>
<evidence type="ECO:0000256" key="1">
    <source>
        <dbReference type="ARBA" id="ARBA00004141"/>
    </source>
</evidence>
<name>A0A139I6A6_9PEZI</name>
<dbReference type="EMBL" id="LFZO01000270">
    <property type="protein sequence ID" value="KXT10293.1"/>
    <property type="molecule type" value="Genomic_DNA"/>
</dbReference>
<dbReference type="Gene3D" id="1.20.1560.10">
    <property type="entry name" value="ABC transporter type 1, transmembrane domain"/>
    <property type="match status" value="1"/>
</dbReference>
<feature type="region of interest" description="Disordered" evidence="9">
    <location>
        <begin position="891"/>
        <end position="911"/>
    </location>
</feature>
<dbReference type="PROSITE" id="PS50929">
    <property type="entry name" value="ABC_TM1F"/>
    <property type="match status" value="1"/>
</dbReference>
<evidence type="ECO:0000313" key="14">
    <source>
        <dbReference type="Proteomes" id="UP000073492"/>
    </source>
</evidence>
<keyword evidence="7 10" id="KW-0472">Membrane</keyword>
<dbReference type="GO" id="GO:0005524">
    <property type="term" value="F:ATP binding"/>
    <property type="evidence" value="ECO:0007669"/>
    <property type="project" value="UniProtKB-KW"/>
</dbReference>
<evidence type="ECO:0000256" key="7">
    <source>
        <dbReference type="ARBA" id="ARBA00023136"/>
    </source>
</evidence>
<dbReference type="FunFam" id="3.40.50.300:FF:000287">
    <property type="entry name" value="Multidrug ABC transporter ATP-binding protein"/>
    <property type="match status" value="1"/>
</dbReference>
<feature type="transmembrane region" description="Helical" evidence="10">
    <location>
        <begin position="452"/>
        <end position="470"/>
    </location>
</feature>
<organism evidence="13 14">
    <name type="scientific">Pseudocercospora musae</name>
    <dbReference type="NCBI Taxonomy" id="113226"/>
    <lineage>
        <taxon>Eukaryota</taxon>
        <taxon>Fungi</taxon>
        <taxon>Dikarya</taxon>
        <taxon>Ascomycota</taxon>
        <taxon>Pezizomycotina</taxon>
        <taxon>Dothideomycetes</taxon>
        <taxon>Dothideomycetidae</taxon>
        <taxon>Mycosphaerellales</taxon>
        <taxon>Mycosphaerellaceae</taxon>
        <taxon>Pseudocercospora</taxon>
    </lineage>
</organism>
<dbReference type="InterPro" id="IPR003593">
    <property type="entry name" value="AAA+_ATPase"/>
</dbReference>
<dbReference type="PANTHER" id="PTHR24221">
    <property type="entry name" value="ATP-BINDING CASSETTE SUB-FAMILY B"/>
    <property type="match status" value="1"/>
</dbReference>
<evidence type="ECO:0000256" key="5">
    <source>
        <dbReference type="ARBA" id="ARBA00022840"/>
    </source>
</evidence>
<protein>
    <recommendedName>
        <fullName evidence="15">ABC transporter domain-containing protein</fullName>
    </recommendedName>
</protein>
<dbReference type="SUPFAM" id="SSF90123">
    <property type="entry name" value="ABC transporter transmembrane region"/>
    <property type="match status" value="1"/>
</dbReference>
<evidence type="ECO:0008006" key="15">
    <source>
        <dbReference type="Google" id="ProtNLM"/>
    </source>
</evidence>
<keyword evidence="3 10" id="KW-0812">Transmembrane</keyword>
<dbReference type="Proteomes" id="UP000073492">
    <property type="component" value="Unassembled WGS sequence"/>
</dbReference>
<feature type="compositionally biased region" description="Polar residues" evidence="9">
    <location>
        <begin position="232"/>
        <end position="241"/>
    </location>
</feature>
<feature type="transmembrane region" description="Helical" evidence="10">
    <location>
        <begin position="88"/>
        <end position="107"/>
    </location>
</feature>
<keyword evidence="6 10" id="KW-1133">Transmembrane helix</keyword>
<keyword evidence="4" id="KW-0547">Nucleotide-binding</keyword>
<evidence type="ECO:0000256" key="3">
    <source>
        <dbReference type="ARBA" id="ARBA00022692"/>
    </source>
</evidence>
<dbReference type="AlphaFoldDB" id="A0A139I6A6"/>
<dbReference type="InterPro" id="IPR011527">
    <property type="entry name" value="ABC1_TM_dom"/>
</dbReference>
<reference evidence="13 14" key="1">
    <citation type="submission" date="2015-07" db="EMBL/GenBank/DDBJ databases">
        <title>Comparative genomics of the Sigatoka disease complex on banana suggests a link between parallel evolutionary changes in Pseudocercospora fijiensis and Pseudocercospora eumusae and increased virulence on the banana host.</title>
        <authorList>
            <person name="Chang T.-C."/>
            <person name="Salvucci A."/>
            <person name="Crous P.W."/>
            <person name="Stergiopoulos I."/>
        </authorList>
    </citation>
    <scope>NUCLEOTIDE SEQUENCE [LARGE SCALE GENOMIC DNA]</scope>
    <source>
        <strain evidence="13 14">CBS 116634</strain>
    </source>
</reference>
<evidence type="ECO:0000256" key="8">
    <source>
        <dbReference type="ARBA" id="ARBA00024363"/>
    </source>
</evidence>
<evidence type="ECO:0000256" key="4">
    <source>
        <dbReference type="ARBA" id="ARBA00022741"/>
    </source>
</evidence>
<feature type="domain" description="ABC transporter" evidence="11">
    <location>
        <begin position="631"/>
        <end position="865"/>
    </location>
</feature>
<accession>A0A139I6A6</accession>
<feature type="compositionally biased region" description="Polar residues" evidence="9">
    <location>
        <begin position="200"/>
        <end position="209"/>
    </location>
</feature>
<feature type="domain" description="ABC transmembrane type-1" evidence="12">
    <location>
        <begin position="312"/>
        <end position="597"/>
    </location>
</feature>
<evidence type="ECO:0000256" key="9">
    <source>
        <dbReference type="SAM" id="MobiDB-lite"/>
    </source>
</evidence>
<feature type="compositionally biased region" description="Basic and acidic residues" evidence="9">
    <location>
        <begin position="266"/>
        <end position="275"/>
    </location>
</feature>
<comment type="similarity">
    <text evidence="8">Belongs to the ABC transporter superfamily. ABCB family. Heavy Metal importer (TC 3.A.1.210) subfamily.</text>
</comment>
<dbReference type="InterPro" id="IPR003439">
    <property type="entry name" value="ABC_transporter-like_ATP-bd"/>
</dbReference>
<feature type="transmembrane region" description="Helical" evidence="10">
    <location>
        <begin position="52"/>
        <end position="76"/>
    </location>
</feature>
<evidence type="ECO:0000259" key="12">
    <source>
        <dbReference type="PROSITE" id="PS50929"/>
    </source>
</evidence>
<sequence length="911" mass="100718">MATTGGRHGSAIAALHYIGPIVAGTYFVAAKTTAGCLLQHASAHAGSRSRRYAAISLQAAVAVTAAAEALSAIIQYLQQPGWYASQDYIVYLILLFAVHGSLVLGLLENKKPLWHPYLGAWLLALGFEIPLFTLQITSDLPESISGLPENDYSRARMVLCVARAALLVVVFLIISALALHDRPKSVKLDAESDALLQAGVNGSSANGSANGKKPKRKSSSPSSRDSILCNRASGSASNTDAGYSDTLKGDDDDDDVDVDSDSEEPERDKELKKQQQKRLEESGSWLGYIKEFRIFVPMLLPWKDRLVQACFAVIALIIVAERALNILVPRQLGIIVTELSQTGMTGQVPWKAIGLWVLYASLDSPACLPLIKQLAQIPIEQYGYKQISTTAFSHIMGLSMDFHNEKDCGELIRAVDQGTTLQNLVDFFLFEVAPMFFDLVVAFVYVSLLFDVYMAMILIGVGIAYVWIGTKVTAWSMRHRRNFNTAWRNESKVQTEAIVNWSTVSHFNRGQYETQRYVNTVDSFNLAEWKYYLTYHLGAAAQSFIMLVGRLTAVMLAATRVAQGRAPVGSFVTLVTYWRSIEYPLANVSYSVRRVSQMLIDSERLLQLLTTKATVTNSPTAKDIEISEGEVVFDHVNFSYDPRRATLKDVNFRVKPGQTVALVGETGGGKSTILKLLYRYYDVADGAIRIDGQDIREVTLDSMRNSFGMVPQDPSLFNVSIMENIRYARLDATDQEVHEACRAAAIHDKIMSFPDGYKATVGERGVKLSGGELQRVAIARAILRRPKIVLLDEATSQIDAETEALIQEAFKGLTADRTTFIVAHRLSTIQHADLILVINDGQIVERGTHDELFRKKGKYVALWSKQLSKEVRDMGNTLDVTKKDEDLIALDELQPASEGASSGTRRDEESR</sequence>
<dbReference type="SUPFAM" id="SSF52540">
    <property type="entry name" value="P-loop containing nucleoside triphosphate hydrolases"/>
    <property type="match status" value="1"/>
</dbReference>
<dbReference type="InterPro" id="IPR039421">
    <property type="entry name" value="Type_1_exporter"/>
</dbReference>
<evidence type="ECO:0000256" key="2">
    <source>
        <dbReference type="ARBA" id="ARBA00022448"/>
    </source>
</evidence>
<dbReference type="STRING" id="113226.A0A139I6A6"/>
<dbReference type="OrthoDB" id="6500128at2759"/>
<keyword evidence="14" id="KW-1185">Reference proteome</keyword>
<keyword evidence="2" id="KW-0813">Transport</keyword>
<evidence type="ECO:0000313" key="13">
    <source>
        <dbReference type="EMBL" id="KXT10293.1"/>
    </source>
</evidence>
<dbReference type="Pfam" id="PF00664">
    <property type="entry name" value="ABC_membrane"/>
    <property type="match status" value="1"/>
</dbReference>
<evidence type="ECO:0000259" key="11">
    <source>
        <dbReference type="PROSITE" id="PS50893"/>
    </source>
</evidence>
<dbReference type="GO" id="GO:0016887">
    <property type="term" value="F:ATP hydrolysis activity"/>
    <property type="evidence" value="ECO:0007669"/>
    <property type="project" value="InterPro"/>
</dbReference>
<dbReference type="InterPro" id="IPR017871">
    <property type="entry name" value="ABC_transporter-like_CS"/>
</dbReference>
<dbReference type="PROSITE" id="PS00211">
    <property type="entry name" value="ABC_TRANSPORTER_1"/>
    <property type="match status" value="1"/>
</dbReference>
<gene>
    <name evidence="13" type="ORF">AC579_1304</name>
</gene>
<dbReference type="InterPro" id="IPR027417">
    <property type="entry name" value="P-loop_NTPase"/>
</dbReference>
<dbReference type="InterPro" id="IPR036640">
    <property type="entry name" value="ABC1_TM_sf"/>
</dbReference>
<comment type="caution">
    <text evidence="13">The sequence shown here is derived from an EMBL/GenBank/DDBJ whole genome shotgun (WGS) entry which is preliminary data.</text>
</comment>
<feature type="transmembrane region" description="Helical" evidence="10">
    <location>
        <begin position="156"/>
        <end position="179"/>
    </location>
</feature>
<proteinExistence type="inferred from homology"/>
<dbReference type="PROSITE" id="PS50893">
    <property type="entry name" value="ABC_TRANSPORTER_2"/>
    <property type="match status" value="1"/>
</dbReference>
<dbReference type="PANTHER" id="PTHR24221:SF651">
    <property type="entry name" value="HEAVY METAL TOLERANCE PROTEIN"/>
    <property type="match status" value="1"/>
</dbReference>
<evidence type="ECO:0000256" key="10">
    <source>
        <dbReference type="SAM" id="Phobius"/>
    </source>
</evidence>
<comment type="subcellular location">
    <subcellularLocation>
        <location evidence="1">Membrane</location>
        <topology evidence="1">Multi-pass membrane protein</topology>
    </subcellularLocation>
</comment>
<dbReference type="Pfam" id="PF00005">
    <property type="entry name" value="ABC_tran"/>
    <property type="match status" value="1"/>
</dbReference>
<dbReference type="GO" id="GO:0140359">
    <property type="term" value="F:ABC-type transporter activity"/>
    <property type="evidence" value="ECO:0007669"/>
    <property type="project" value="InterPro"/>
</dbReference>
<dbReference type="CDD" id="cd18583">
    <property type="entry name" value="ABC_6TM_HMT1"/>
    <property type="match status" value="1"/>
</dbReference>
<dbReference type="SMART" id="SM00382">
    <property type="entry name" value="AAA"/>
    <property type="match status" value="1"/>
</dbReference>
<dbReference type="GO" id="GO:0005774">
    <property type="term" value="C:vacuolar membrane"/>
    <property type="evidence" value="ECO:0007669"/>
    <property type="project" value="TreeGrafter"/>
</dbReference>
<feature type="region of interest" description="Disordered" evidence="9">
    <location>
        <begin position="200"/>
        <end position="275"/>
    </location>
</feature>
<feature type="transmembrane region" description="Helical" evidence="10">
    <location>
        <begin position="114"/>
        <end position="136"/>
    </location>
</feature>
<feature type="compositionally biased region" description="Acidic residues" evidence="9">
    <location>
        <begin position="250"/>
        <end position="265"/>
    </location>
</feature>